<dbReference type="PROSITE" id="PS50005">
    <property type="entry name" value="TPR"/>
    <property type="match status" value="6"/>
</dbReference>
<keyword evidence="3" id="KW-0472">Membrane</keyword>
<dbReference type="InterPro" id="IPR011990">
    <property type="entry name" value="TPR-like_helical_dom_sf"/>
</dbReference>
<dbReference type="GO" id="GO:0006355">
    <property type="term" value="P:regulation of DNA-templated transcription"/>
    <property type="evidence" value="ECO:0007669"/>
    <property type="project" value="InterPro"/>
</dbReference>
<comment type="caution">
    <text evidence="5">The sequence shown here is derived from an EMBL/GenBank/DDBJ whole genome shotgun (WGS) entry which is preliminary data.</text>
</comment>
<proteinExistence type="predicted"/>
<keyword evidence="6" id="KW-1185">Reference proteome</keyword>
<dbReference type="SUPFAM" id="SSF48452">
    <property type="entry name" value="TPR-like"/>
    <property type="match status" value="4"/>
</dbReference>
<dbReference type="RefSeq" id="WP_002700518.1">
    <property type="nucleotide sequence ID" value="NZ_AAWS01000031.1"/>
</dbReference>
<dbReference type="Gene3D" id="1.10.10.10">
    <property type="entry name" value="Winged helix-like DNA-binding domain superfamily/Winged helix DNA-binding domain"/>
    <property type="match status" value="1"/>
</dbReference>
<dbReference type="EMBL" id="AAWS01000031">
    <property type="protein sequence ID" value="EAY26733.1"/>
    <property type="molecule type" value="Genomic_DNA"/>
</dbReference>
<dbReference type="PANTHER" id="PTHR10098:SF108">
    <property type="entry name" value="TETRATRICOPEPTIDE REPEAT PROTEIN 28"/>
    <property type="match status" value="1"/>
</dbReference>
<dbReference type="SMART" id="SM00028">
    <property type="entry name" value="TPR"/>
    <property type="match status" value="9"/>
</dbReference>
<dbReference type="OrthoDB" id="1269247at2"/>
<keyword evidence="3" id="KW-1133">Transmembrane helix</keyword>
<feature type="repeat" description="TPR" evidence="1">
    <location>
        <begin position="131"/>
        <end position="164"/>
    </location>
</feature>
<feature type="repeat" description="TPR" evidence="1">
    <location>
        <begin position="331"/>
        <end position="364"/>
    </location>
</feature>
<dbReference type="InterPro" id="IPR000792">
    <property type="entry name" value="Tscrpt_reg_LuxR_C"/>
</dbReference>
<evidence type="ECO:0000313" key="6">
    <source>
        <dbReference type="Proteomes" id="UP000004095"/>
    </source>
</evidence>
<feature type="coiled-coil region" evidence="2">
    <location>
        <begin position="604"/>
        <end position="647"/>
    </location>
</feature>
<feature type="repeat" description="TPR" evidence="1">
    <location>
        <begin position="291"/>
        <end position="324"/>
    </location>
</feature>
<gene>
    <name evidence="5" type="ORF">M23134_02984</name>
</gene>
<dbReference type="InterPro" id="IPR036388">
    <property type="entry name" value="WH-like_DNA-bd_sf"/>
</dbReference>
<keyword evidence="2" id="KW-0175">Coiled coil</keyword>
<feature type="domain" description="HTH luxR-type" evidence="4">
    <location>
        <begin position="712"/>
        <end position="769"/>
    </location>
</feature>
<dbReference type="Proteomes" id="UP000004095">
    <property type="component" value="Unassembled WGS sequence"/>
</dbReference>
<evidence type="ECO:0000256" key="3">
    <source>
        <dbReference type="SAM" id="Phobius"/>
    </source>
</evidence>
<feature type="repeat" description="TPR" evidence="1">
    <location>
        <begin position="211"/>
        <end position="244"/>
    </location>
</feature>
<evidence type="ECO:0000259" key="4">
    <source>
        <dbReference type="SMART" id="SM00421"/>
    </source>
</evidence>
<organism evidence="5 6">
    <name type="scientific">Microscilla marina ATCC 23134</name>
    <dbReference type="NCBI Taxonomy" id="313606"/>
    <lineage>
        <taxon>Bacteria</taxon>
        <taxon>Pseudomonadati</taxon>
        <taxon>Bacteroidota</taxon>
        <taxon>Cytophagia</taxon>
        <taxon>Cytophagales</taxon>
        <taxon>Microscillaceae</taxon>
        <taxon>Microscilla</taxon>
    </lineage>
</organism>
<dbReference type="eggNOG" id="COG0457">
    <property type="taxonomic scope" value="Bacteria"/>
</dbReference>
<evidence type="ECO:0000313" key="5">
    <source>
        <dbReference type="EMBL" id="EAY26733.1"/>
    </source>
</evidence>
<dbReference type="Gene3D" id="1.25.40.10">
    <property type="entry name" value="Tetratricopeptide repeat domain"/>
    <property type="match status" value="4"/>
</dbReference>
<dbReference type="GO" id="GO:0003677">
    <property type="term" value="F:DNA binding"/>
    <property type="evidence" value="ECO:0007669"/>
    <property type="project" value="InterPro"/>
</dbReference>
<dbReference type="SMART" id="SM00421">
    <property type="entry name" value="HTH_LUXR"/>
    <property type="match status" value="1"/>
</dbReference>
<feature type="repeat" description="TPR" evidence="1">
    <location>
        <begin position="171"/>
        <end position="204"/>
    </location>
</feature>
<evidence type="ECO:0000256" key="1">
    <source>
        <dbReference type="PROSITE-ProRule" id="PRU00339"/>
    </source>
</evidence>
<dbReference type="SUPFAM" id="SSF46894">
    <property type="entry name" value="C-terminal effector domain of the bipartite response regulators"/>
    <property type="match status" value="1"/>
</dbReference>
<protein>
    <submittedName>
        <fullName evidence="5">Tetratricopeptide repeat domain protein</fullName>
    </submittedName>
</protein>
<dbReference type="AlphaFoldDB" id="A1ZSI5"/>
<dbReference type="PANTHER" id="PTHR10098">
    <property type="entry name" value="RAPSYN-RELATED"/>
    <property type="match status" value="1"/>
</dbReference>
<dbReference type="InterPro" id="IPR019734">
    <property type="entry name" value="TPR_rpt"/>
</dbReference>
<keyword evidence="3" id="KW-0812">Transmembrane</keyword>
<sequence>MNLKKLQNPLLVVLAFKILFVGLIYQAKAQGISIKDSLQTLLKTDLTGKKRVNTYNLLAKQYQRADSLKVAQFSTKAISLAQHINYPEGICDAYYQLGYNCMVRGYFKNARQFYEKIIPLARQATYHKGLHQAYMGLGIHFNFQGKFPQGMEYFKKSLKVAQKANDLSLIANAQTTLGITHYRLGNTTKALRHCRKALNIHQKLGNKRGVGQNYNNMALIYERQGKYAKALANYQKVLQIFKTLKEEASTGSVLNNLGNIYRIQNNYSAAIKHYQESLKIWQKVGDHRNVALVYTDIGLTYQVQDLFPQAIDYHLKALKISEKIGEKSGMARSYYNIGAIHYRQKDYTLSRKYYLKSLRMFTKTGQKASLIKVYRGIATTYDKGNTPSRDSAEVYFKQAMKTTLEVDNREFLGKIHEDLGIFYRNQQKYALSLAHLQKAIVIHKKQKQAHYLAHAQVSLGNTYYQLKEYPKAKDLLVAGTQLAKKIGATSTASLGYETLALTHQKLGHYEEAYNSHLLFKTMSDSLFNQQNTRKIAQLEARYRFQAEKDSISVVNQREKALLRAEKERHTLLNYLLLAGIMAFLIISILIIRQHRLRLRKNQLIQSQKEALYQANLEKEQIQQTHLRKELELKNQSLMSQALHIQQKNKFLEEVKSALPEFTKESKKEIIPQLKKIKQIIHRGLQSDKDWAKFQHYFEETYPQFYQELAKQFANLSPADFRISALLRLNFNTQEIADILGISYRSANMARYRLRKKLALGTDDNLISFLMQFG</sequence>
<dbReference type="InterPro" id="IPR016032">
    <property type="entry name" value="Sig_transdc_resp-reg_C-effctor"/>
</dbReference>
<keyword evidence="1" id="KW-0802">TPR repeat</keyword>
<feature type="repeat" description="TPR" evidence="1">
    <location>
        <begin position="251"/>
        <end position="284"/>
    </location>
</feature>
<name>A1ZSI5_MICM2</name>
<dbReference type="Pfam" id="PF13424">
    <property type="entry name" value="TPR_12"/>
    <property type="match status" value="4"/>
</dbReference>
<feature type="transmembrane region" description="Helical" evidence="3">
    <location>
        <begin position="571"/>
        <end position="591"/>
    </location>
</feature>
<reference evidence="5 6" key="1">
    <citation type="submission" date="2007-01" db="EMBL/GenBank/DDBJ databases">
        <authorList>
            <person name="Haygood M."/>
            <person name="Podell S."/>
            <person name="Anderson C."/>
            <person name="Hopkinson B."/>
            <person name="Roe K."/>
            <person name="Barbeau K."/>
            <person name="Gaasterland T."/>
            <person name="Ferriera S."/>
            <person name="Johnson J."/>
            <person name="Kravitz S."/>
            <person name="Beeson K."/>
            <person name="Sutton G."/>
            <person name="Rogers Y.-H."/>
            <person name="Friedman R."/>
            <person name="Frazier M."/>
            <person name="Venter J.C."/>
        </authorList>
    </citation>
    <scope>NUCLEOTIDE SEQUENCE [LARGE SCALE GENOMIC DNA]</scope>
    <source>
        <strain evidence="5 6">ATCC 23134</strain>
    </source>
</reference>
<evidence type="ECO:0000256" key="2">
    <source>
        <dbReference type="SAM" id="Coils"/>
    </source>
</evidence>
<accession>A1ZSI5</accession>